<gene>
    <name evidence="1" type="ORF">QR680_014718</name>
</gene>
<sequence>MVSIHLSDIYNEKFSSHDLQGFARRYGRALRPQEPAIGFDGDHFHHGPICGQERHMDVIPLERILVVLNQRELSLFHWSVQEQLFKMNTEWRAEYMPTPKTLTYHDEQGFCRRYGRLLRSEEPTIAFDGGFFHHGRRCGRERHRDVLPLDEVLMVPFSPPPPLIATVSSKFEEHMADLCVRIAAQCCKQAEDRFFWYKLFCNSIV</sequence>
<comment type="caution">
    <text evidence="1">The sequence shown here is derived from an EMBL/GenBank/DDBJ whole genome shotgun (WGS) entry which is preliminary data.</text>
</comment>
<protein>
    <submittedName>
        <fullName evidence="1">Uncharacterized protein</fullName>
    </submittedName>
</protein>
<organism evidence="1 2">
    <name type="scientific">Steinernema hermaphroditum</name>
    <dbReference type="NCBI Taxonomy" id="289476"/>
    <lineage>
        <taxon>Eukaryota</taxon>
        <taxon>Metazoa</taxon>
        <taxon>Ecdysozoa</taxon>
        <taxon>Nematoda</taxon>
        <taxon>Chromadorea</taxon>
        <taxon>Rhabditida</taxon>
        <taxon>Tylenchina</taxon>
        <taxon>Panagrolaimomorpha</taxon>
        <taxon>Strongyloidoidea</taxon>
        <taxon>Steinernematidae</taxon>
        <taxon>Steinernema</taxon>
    </lineage>
</organism>
<dbReference type="AlphaFoldDB" id="A0AA39IC43"/>
<reference evidence="1" key="1">
    <citation type="submission" date="2023-06" db="EMBL/GenBank/DDBJ databases">
        <title>Genomic analysis of the entomopathogenic nematode Steinernema hermaphroditum.</title>
        <authorList>
            <person name="Schwarz E.M."/>
            <person name="Heppert J.K."/>
            <person name="Baniya A."/>
            <person name="Schwartz H.T."/>
            <person name="Tan C.-H."/>
            <person name="Antoshechkin I."/>
            <person name="Sternberg P.W."/>
            <person name="Goodrich-Blair H."/>
            <person name="Dillman A.R."/>
        </authorList>
    </citation>
    <scope>NUCLEOTIDE SEQUENCE</scope>
    <source>
        <strain evidence="1">PS9179</strain>
        <tissue evidence="1">Whole animal</tissue>
    </source>
</reference>
<keyword evidence="2" id="KW-1185">Reference proteome</keyword>
<proteinExistence type="predicted"/>
<accession>A0AA39IC43</accession>
<dbReference type="EMBL" id="JAUCMV010000002">
    <property type="protein sequence ID" value="KAK0420494.1"/>
    <property type="molecule type" value="Genomic_DNA"/>
</dbReference>
<dbReference type="Proteomes" id="UP001175271">
    <property type="component" value="Unassembled WGS sequence"/>
</dbReference>
<name>A0AA39IC43_9BILA</name>
<evidence type="ECO:0000313" key="2">
    <source>
        <dbReference type="Proteomes" id="UP001175271"/>
    </source>
</evidence>
<evidence type="ECO:0000313" key="1">
    <source>
        <dbReference type="EMBL" id="KAK0420494.1"/>
    </source>
</evidence>